<dbReference type="Proteomes" id="UP000284178">
    <property type="component" value="Unassembled WGS sequence"/>
</dbReference>
<sequence>MQNQEVKMMITCTFVNKTREKQWKENYPDFQRIAEHALEVLNKQGDYTISVIFVKSRKIHEINRDYRQVDRPTDVISFAACDDQDEFELIEEAEVELGDIFINVEAAISQAEEYGHSLRREICFLFTHGLLHCFGYDHMQPDEEKIMFDLQHEILDPLVPRV</sequence>
<keyword evidence="2 9" id="KW-0690">Ribosome biogenesis</keyword>
<comment type="subcellular location">
    <subcellularLocation>
        <location evidence="9">Cytoplasm</location>
    </subcellularLocation>
</comment>
<proteinExistence type="inferred from homology"/>
<dbReference type="SUPFAM" id="SSF55486">
    <property type="entry name" value="Metalloproteases ('zincins'), catalytic domain"/>
    <property type="match status" value="1"/>
</dbReference>
<keyword evidence="3 9" id="KW-0698">rRNA processing</keyword>
<organism evidence="10 11">
    <name type="scientific">Holdemania filiformis</name>
    <dbReference type="NCBI Taxonomy" id="61171"/>
    <lineage>
        <taxon>Bacteria</taxon>
        <taxon>Bacillati</taxon>
        <taxon>Bacillota</taxon>
        <taxon>Erysipelotrichia</taxon>
        <taxon>Erysipelotrichales</taxon>
        <taxon>Erysipelotrichaceae</taxon>
        <taxon>Holdemania</taxon>
    </lineage>
</organism>
<keyword evidence="11" id="KW-1185">Reference proteome</keyword>
<comment type="cofactor">
    <cofactor evidence="9">
        <name>Zn(2+)</name>
        <dbReference type="ChEBI" id="CHEBI:29105"/>
    </cofactor>
    <text evidence="9">Binds 1 zinc ion.</text>
</comment>
<evidence type="ECO:0000256" key="6">
    <source>
        <dbReference type="ARBA" id="ARBA00022759"/>
    </source>
</evidence>
<dbReference type="GO" id="GO:0004521">
    <property type="term" value="F:RNA endonuclease activity"/>
    <property type="evidence" value="ECO:0007669"/>
    <property type="project" value="UniProtKB-UniRule"/>
</dbReference>
<evidence type="ECO:0000256" key="3">
    <source>
        <dbReference type="ARBA" id="ARBA00022552"/>
    </source>
</evidence>
<dbReference type="GO" id="GO:0005737">
    <property type="term" value="C:cytoplasm"/>
    <property type="evidence" value="ECO:0007669"/>
    <property type="project" value="UniProtKB-SubCell"/>
</dbReference>
<dbReference type="EC" id="3.1.-.-" evidence="9"/>
<dbReference type="EMBL" id="QRUP01000001">
    <property type="protein sequence ID" value="RGR76859.1"/>
    <property type="molecule type" value="Genomic_DNA"/>
</dbReference>
<evidence type="ECO:0000313" key="11">
    <source>
        <dbReference type="Proteomes" id="UP000284178"/>
    </source>
</evidence>
<evidence type="ECO:0000256" key="5">
    <source>
        <dbReference type="ARBA" id="ARBA00022723"/>
    </source>
</evidence>
<dbReference type="PANTHER" id="PTHR46986">
    <property type="entry name" value="ENDORIBONUCLEASE YBEY, CHLOROPLASTIC"/>
    <property type="match status" value="1"/>
</dbReference>
<evidence type="ECO:0000256" key="4">
    <source>
        <dbReference type="ARBA" id="ARBA00022722"/>
    </source>
</evidence>
<keyword evidence="7 9" id="KW-0378">Hydrolase</keyword>
<dbReference type="InterPro" id="IPR023091">
    <property type="entry name" value="MetalPrtase_cat_dom_sf_prd"/>
</dbReference>
<keyword evidence="4 9" id="KW-0540">Nuclease</keyword>
<evidence type="ECO:0000256" key="7">
    <source>
        <dbReference type="ARBA" id="ARBA00022801"/>
    </source>
</evidence>
<dbReference type="PANTHER" id="PTHR46986:SF1">
    <property type="entry name" value="ENDORIBONUCLEASE YBEY, CHLOROPLASTIC"/>
    <property type="match status" value="1"/>
</dbReference>
<comment type="caution">
    <text evidence="10">The sequence shown here is derived from an EMBL/GenBank/DDBJ whole genome shotgun (WGS) entry which is preliminary data.</text>
</comment>
<gene>
    <name evidence="9" type="primary">ybeY</name>
    <name evidence="10" type="ORF">DWY25_00780</name>
</gene>
<dbReference type="AlphaFoldDB" id="A0A412G6I5"/>
<dbReference type="InterPro" id="IPR002036">
    <property type="entry name" value="YbeY"/>
</dbReference>
<evidence type="ECO:0000313" key="10">
    <source>
        <dbReference type="EMBL" id="RGR76859.1"/>
    </source>
</evidence>
<protein>
    <recommendedName>
        <fullName evidence="9">Endoribonuclease YbeY</fullName>
        <ecNumber evidence="9">3.1.-.-</ecNumber>
    </recommendedName>
</protein>
<dbReference type="Pfam" id="PF02130">
    <property type="entry name" value="YbeY"/>
    <property type="match status" value="1"/>
</dbReference>
<dbReference type="Gene3D" id="3.40.390.30">
    <property type="entry name" value="Metalloproteases ('zincins'), catalytic domain"/>
    <property type="match status" value="1"/>
</dbReference>
<dbReference type="GO" id="GO:0004222">
    <property type="term" value="F:metalloendopeptidase activity"/>
    <property type="evidence" value="ECO:0007669"/>
    <property type="project" value="InterPro"/>
</dbReference>
<name>A0A412G6I5_9FIRM</name>
<reference evidence="10 11" key="1">
    <citation type="submission" date="2018-08" db="EMBL/GenBank/DDBJ databases">
        <title>A genome reference for cultivated species of the human gut microbiota.</title>
        <authorList>
            <person name="Zou Y."/>
            <person name="Xue W."/>
            <person name="Luo G."/>
        </authorList>
    </citation>
    <scope>NUCLEOTIDE SEQUENCE [LARGE SCALE GENOMIC DNA]</scope>
    <source>
        <strain evidence="10 11">AF24-29</strain>
    </source>
</reference>
<evidence type="ECO:0000256" key="2">
    <source>
        <dbReference type="ARBA" id="ARBA00022517"/>
    </source>
</evidence>
<accession>A0A412G6I5</accession>
<comment type="similarity">
    <text evidence="1 9">Belongs to the endoribonuclease YbeY family.</text>
</comment>
<keyword evidence="8 9" id="KW-0862">Zinc</keyword>
<dbReference type="GO" id="GO:0008270">
    <property type="term" value="F:zinc ion binding"/>
    <property type="evidence" value="ECO:0007669"/>
    <property type="project" value="UniProtKB-UniRule"/>
</dbReference>
<feature type="binding site" evidence="9">
    <location>
        <position position="138"/>
    </location>
    <ligand>
        <name>Zn(2+)</name>
        <dbReference type="ChEBI" id="CHEBI:29105"/>
        <note>catalytic</note>
    </ligand>
</feature>
<feature type="binding site" evidence="9">
    <location>
        <position position="132"/>
    </location>
    <ligand>
        <name>Zn(2+)</name>
        <dbReference type="ChEBI" id="CHEBI:29105"/>
        <note>catalytic</note>
    </ligand>
</feature>
<dbReference type="HAMAP" id="MF_00009">
    <property type="entry name" value="Endoribonucl_YbeY"/>
    <property type="match status" value="1"/>
</dbReference>
<comment type="function">
    <text evidence="9">Single strand-specific metallo-endoribonuclease involved in late-stage 70S ribosome quality control and in maturation of the 3' terminus of the 16S rRNA.</text>
</comment>
<dbReference type="GO" id="GO:0006364">
    <property type="term" value="P:rRNA processing"/>
    <property type="evidence" value="ECO:0007669"/>
    <property type="project" value="UniProtKB-UniRule"/>
</dbReference>
<keyword evidence="5 9" id="KW-0479">Metal-binding</keyword>
<dbReference type="NCBIfam" id="TIGR00043">
    <property type="entry name" value="rRNA maturation RNase YbeY"/>
    <property type="match status" value="1"/>
</dbReference>
<keyword evidence="9" id="KW-0963">Cytoplasm</keyword>
<keyword evidence="6 9" id="KW-0255">Endonuclease</keyword>
<feature type="binding site" evidence="9">
    <location>
        <position position="128"/>
    </location>
    <ligand>
        <name>Zn(2+)</name>
        <dbReference type="ChEBI" id="CHEBI:29105"/>
        <note>catalytic</note>
    </ligand>
</feature>
<evidence type="ECO:0000256" key="8">
    <source>
        <dbReference type="ARBA" id="ARBA00022833"/>
    </source>
</evidence>
<evidence type="ECO:0000256" key="1">
    <source>
        <dbReference type="ARBA" id="ARBA00010875"/>
    </source>
</evidence>
<evidence type="ECO:0000256" key="9">
    <source>
        <dbReference type="HAMAP-Rule" id="MF_00009"/>
    </source>
</evidence>